<dbReference type="Gene3D" id="3.20.20.80">
    <property type="entry name" value="Glycosidases"/>
    <property type="match status" value="1"/>
</dbReference>
<evidence type="ECO:0000313" key="3">
    <source>
        <dbReference type="EMBL" id="MFD2258922.1"/>
    </source>
</evidence>
<dbReference type="InterPro" id="IPR017853">
    <property type="entry name" value="GH"/>
</dbReference>
<evidence type="ECO:0000313" key="4">
    <source>
        <dbReference type="Proteomes" id="UP001597373"/>
    </source>
</evidence>
<dbReference type="InterPro" id="IPR038255">
    <property type="entry name" value="PBS_linker_sf"/>
</dbReference>
<name>A0ABW5DCS0_9HYPH</name>
<dbReference type="InterPro" id="IPR025282">
    <property type="entry name" value="DUF4214"/>
</dbReference>
<gene>
    <name evidence="3" type="ORF">ACFSMZ_03995</name>
</gene>
<dbReference type="EMBL" id="JBHUIR010000017">
    <property type="protein sequence ID" value="MFD2258922.1"/>
    <property type="molecule type" value="Genomic_DNA"/>
</dbReference>
<dbReference type="Proteomes" id="UP001597373">
    <property type="component" value="Unassembled WGS sequence"/>
</dbReference>
<sequence length="475" mass="52904">MDTRLTCALALLAGMTSHASADFLWGVNGHPMTAYPGISVEEQIGYVANLGMKSYRVNIPDIGRADELDRLVRIGKGYGIEILPVLTPSDLDLAEKSPEELYRIGFDFAAGLARRFGGDIKVFELGNELENFAIIQPCEMRDDGTQYPCDWGPAGGVGPLEYYGPRWVKVSAALKGMSEGLHSVDPTLKRAIGTAGWGHVGAFHRMRDDGIGWDISVWHVYGQDPEWALDILQEFGKPIWVTELNNPLGSQNGEEEQARNLARMMNKIRELGKKYRVEAAHIYELFDEPYWGPPEDEMGLVTLVQGDDGSWRTGQPKRAYFAARNIIGGPATRPAITRHCELSRERDGPLVDHQIEYSYCLVLGRWPDKEGATTWRERLESGEINVYDLVSGLGTSDEFNARFATKTLTNEAYVSLLYRILLLREPDRGGLSAYVRELNAGNITRDMVVMGMVTSTEFAGKHPSIFPERDVAAQK</sequence>
<dbReference type="RefSeq" id="WP_345100179.1">
    <property type="nucleotide sequence ID" value="NZ_BAABGS010000074.1"/>
</dbReference>
<dbReference type="Pfam" id="PF13946">
    <property type="entry name" value="DUF4214"/>
    <property type="match status" value="1"/>
</dbReference>
<keyword evidence="4" id="KW-1185">Reference proteome</keyword>
<feature type="domain" description="DUF4214" evidence="2">
    <location>
        <begin position="393"/>
        <end position="461"/>
    </location>
</feature>
<organism evidence="3 4">
    <name type="scientific">Chelativorans composti</name>
    <dbReference type="NCBI Taxonomy" id="768533"/>
    <lineage>
        <taxon>Bacteria</taxon>
        <taxon>Pseudomonadati</taxon>
        <taxon>Pseudomonadota</taxon>
        <taxon>Alphaproteobacteria</taxon>
        <taxon>Hyphomicrobiales</taxon>
        <taxon>Phyllobacteriaceae</taxon>
        <taxon>Chelativorans</taxon>
    </lineage>
</organism>
<evidence type="ECO:0000256" key="1">
    <source>
        <dbReference type="SAM" id="SignalP"/>
    </source>
</evidence>
<proteinExistence type="predicted"/>
<evidence type="ECO:0000259" key="2">
    <source>
        <dbReference type="Pfam" id="PF13946"/>
    </source>
</evidence>
<protein>
    <submittedName>
        <fullName evidence="3">DUF4214 domain-containing protein</fullName>
    </submittedName>
</protein>
<comment type="caution">
    <text evidence="3">The sequence shown here is derived from an EMBL/GenBank/DDBJ whole genome shotgun (WGS) entry which is preliminary data.</text>
</comment>
<feature type="chain" id="PRO_5046401240" evidence="1">
    <location>
        <begin position="22"/>
        <end position="475"/>
    </location>
</feature>
<reference evidence="4" key="1">
    <citation type="journal article" date="2019" name="Int. J. Syst. Evol. Microbiol.">
        <title>The Global Catalogue of Microorganisms (GCM) 10K type strain sequencing project: providing services to taxonomists for standard genome sequencing and annotation.</title>
        <authorList>
            <consortium name="The Broad Institute Genomics Platform"/>
            <consortium name="The Broad Institute Genome Sequencing Center for Infectious Disease"/>
            <person name="Wu L."/>
            <person name="Ma J."/>
        </authorList>
    </citation>
    <scope>NUCLEOTIDE SEQUENCE [LARGE SCALE GENOMIC DNA]</scope>
    <source>
        <strain evidence="4">KCTC 23707</strain>
    </source>
</reference>
<accession>A0ABW5DCS0</accession>
<keyword evidence="1" id="KW-0732">Signal</keyword>
<feature type="signal peptide" evidence="1">
    <location>
        <begin position="1"/>
        <end position="21"/>
    </location>
</feature>
<dbReference type="Gene3D" id="1.10.3130.20">
    <property type="entry name" value="Phycobilisome linker domain"/>
    <property type="match status" value="1"/>
</dbReference>
<dbReference type="SUPFAM" id="SSF51445">
    <property type="entry name" value="(Trans)glycosidases"/>
    <property type="match status" value="1"/>
</dbReference>